<evidence type="ECO:0000313" key="3">
    <source>
        <dbReference type="Proteomes" id="UP000198734"/>
    </source>
</evidence>
<sequence length="198" mass="24074">MKDNDLLIILNRISNIEQGKRVILGIDGLSRSGKTTFVKKVEHHLQKLNISVYIFHIDDYIVERKKRYDTDYEEWYEYYYLQWDVELLKDSLFKELKVSKELHLLNYDYYSDRQKLQVVKIPDTCLIIIEGVFLQRSEWRTFFDYMIYLDCPKDKRFKRESDVTQNNIKKLEERYWKAEDYYIGTVSPKKQANLVILN</sequence>
<dbReference type="STRING" id="126156.SAMN05421670_2912"/>
<proteinExistence type="predicted"/>
<dbReference type="Pfam" id="PF00485">
    <property type="entry name" value="PRK"/>
    <property type="match status" value="1"/>
</dbReference>
<protein>
    <submittedName>
        <fullName evidence="2">Uridine kinase</fullName>
    </submittedName>
</protein>
<name>A0A1I5ZVQ9_9BACI</name>
<dbReference type="SUPFAM" id="SSF52540">
    <property type="entry name" value="P-loop containing nucleoside triphosphate hydrolases"/>
    <property type="match status" value="1"/>
</dbReference>
<reference evidence="3" key="1">
    <citation type="submission" date="2016-10" db="EMBL/GenBank/DDBJ databases">
        <authorList>
            <person name="Varghese N."/>
            <person name="Submissions S."/>
        </authorList>
    </citation>
    <scope>NUCLEOTIDE SEQUENCE [LARGE SCALE GENOMIC DNA]</scope>
    <source>
        <strain evidence="3">DSM 11706</strain>
    </source>
</reference>
<dbReference type="GO" id="GO:0016301">
    <property type="term" value="F:kinase activity"/>
    <property type="evidence" value="ECO:0007669"/>
    <property type="project" value="UniProtKB-KW"/>
</dbReference>
<organism evidence="2 3">
    <name type="scientific">Psychrobacillus psychrotolerans</name>
    <dbReference type="NCBI Taxonomy" id="126156"/>
    <lineage>
        <taxon>Bacteria</taxon>
        <taxon>Bacillati</taxon>
        <taxon>Bacillota</taxon>
        <taxon>Bacilli</taxon>
        <taxon>Bacillales</taxon>
        <taxon>Bacillaceae</taxon>
        <taxon>Psychrobacillus</taxon>
    </lineage>
</organism>
<feature type="domain" description="Phosphoribulokinase/uridine kinase" evidence="1">
    <location>
        <begin position="23"/>
        <end position="159"/>
    </location>
</feature>
<dbReference type="Proteomes" id="UP000198734">
    <property type="component" value="Unassembled WGS sequence"/>
</dbReference>
<keyword evidence="2" id="KW-0418">Kinase</keyword>
<dbReference type="PANTHER" id="PTHR10285">
    <property type="entry name" value="URIDINE KINASE"/>
    <property type="match status" value="1"/>
</dbReference>
<dbReference type="InterPro" id="IPR006083">
    <property type="entry name" value="PRK/URK"/>
</dbReference>
<dbReference type="InterPro" id="IPR027417">
    <property type="entry name" value="P-loop_NTPase"/>
</dbReference>
<keyword evidence="3" id="KW-1185">Reference proteome</keyword>
<dbReference type="NCBIfam" id="NF005807">
    <property type="entry name" value="PRK07667.1"/>
    <property type="match status" value="1"/>
</dbReference>
<dbReference type="OrthoDB" id="1420794at2"/>
<dbReference type="Gene3D" id="3.40.50.300">
    <property type="entry name" value="P-loop containing nucleotide triphosphate hydrolases"/>
    <property type="match status" value="1"/>
</dbReference>
<dbReference type="GO" id="GO:0005524">
    <property type="term" value="F:ATP binding"/>
    <property type="evidence" value="ECO:0007669"/>
    <property type="project" value="InterPro"/>
</dbReference>
<accession>A0A1I5ZVQ9</accession>
<dbReference type="AlphaFoldDB" id="A0A1I5ZVQ9"/>
<evidence type="ECO:0000259" key="1">
    <source>
        <dbReference type="Pfam" id="PF00485"/>
    </source>
</evidence>
<keyword evidence="2" id="KW-0808">Transferase</keyword>
<dbReference type="EMBL" id="FOXU01000006">
    <property type="protein sequence ID" value="SFQ60495.1"/>
    <property type="molecule type" value="Genomic_DNA"/>
</dbReference>
<evidence type="ECO:0000313" key="2">
    <source>
        <dbReference type="EMBL" id="SFQ60495.1"/>
    </source>
</evidence>
<gene>
    <name evidence="2" type="ORF">SAMN05421670_2912</name>
</gene>
<dbReference type="RefSeq" id="WP_093537608.1">
    <property type="nucleotide sequence ID" value="NZ_FOXU01000006.1"/>
</dbReference>